<protein>
    <submittedName>
        <fullName evidence="12">Beta-secretase isoform 1</fullName>
    </submittedName>
</protein>
<keyword evidence="3 10" id="KW-0732">Signal</keyword>
<feature type="active site" evidence="7">
    <location>
        <position position="75"/>
    </location>
</feature>
<dbReference type="InterPro" id="IPR001461">
    <property type="entry name" value="Aspartic_peptidase_A1"/>
</dbReference>
<evidence type="ECO:0000256" key="6">
    <source>
        <dbReference type="ARBA" id="ARBA00023145"/>
    </source>
</evidence>
<dbReference type="EMBL" id="SKCS01000061">
    <property type="protein sequence ID" value="TNN18930.1"/>
    <property type="molecule type" value="Genomic_DNA"/>
</dbReference>
<evidence type="ECO:0000256" key="2">
    <source>
        <dbReference type="ARBA" id="ARBA00022670"/>
    </source>
</evidence>
<proteinExistence type="inferred from homology"/>
<dbReference type="Pfam" id="PF00026">
    <property type="entry name" value="Asp"/>
    <property type="match status" value="2"/>
</dbReference>
<keyword evidence="9" id="KW-0472">Membrane</keyword>
<dbReference type="PROSITE" id="PS00141">
    <property type="entry name" value="ASP_PROTEASE"/>
    <property type="match status" value="1"/>
</dbReference>
<feature type="signal peptide" evidence="10">
    <location>
        <begin position="1"/>
        <end position="19"/>
    </location>
</feature>
<dbReference type="PRINTS" id="PR00792">
    <property type="entry name" value="PEPSIN"/>
</dbReference>
<evidence type="ECO:0000256" key="1">
    <source>
        <dbReference type="ARBA" id="ARBA00007447"/>
    </source>
</evidence>
<evidence type="ECO:0000256" key="7">
    <source>
        <dbReference type="PIRSR" id="PIRSR601461-1"/>
    </source>
</evidence>
<comment type="caution">
    <text evidence="12">The sequence shown here is derived from an EMBL/GenBank/DDBJ whole genome shotgun (WGS) entry which is preliminary data.</text>
</comment>
<dbReference type="AlphaFoldDB" id="A0A4Z2DRY3"/>
<dbReference type="InterPro" id="IPR021109">
    <property type="entry name" value="Peptidase_aspartic_dom_sf"/>
</dbReference>
<evidence type="ECO:0000256" key="9">
    <source>
        <dbReference type="SAM" id="Phobius"/>
    </source>
</evidence>
<dbReference type="STRING" id="6182.A0A4Z2DRY3"/>
<dbReference type="PANTHER" id="PTHR47965">
    <property type="entry name" value="ASPARTYL PROTEASE-RELATED"/>
    <property type="match status" value="1"/>
</dbReference>
<evidence type="ECO:0000313" key="13">
    <source>
        <dbReference type="Proteomes" id="UP000311919"/>
    </source>
</evidence>
<organism evidence="12 13">
    <name type="scientific">Schistosoma japonicum</name>
    <name type="common">Blood fluke</name>
    <dbReference type="NCBI Taxonomy" id="6182"/>
    <lineage>
        <taxon>Eukaryota</taxon>
        <taxon>Metazoa</taxon>
        <taxon>Spiralia</taxon>
        <taxon>Lophotrochozoa</taxon>
        <taxon>Platyhelminthes</taxon>
        <taxon>Trematoda</taxon>
        <taxon>Digenea</taxon>
        <taxon>Strigeidida</taxon>
        <taxon>Schistosomatoidea</taxon>
        <taxon>Schistosomatidae</taxon>
        <taxon>Schistosoma</taxon>
    </lineage>
</organism>
<name>A0A4Z2DRY3_SCHJA</name>
<dbReference type="InterPro" id="IPR001969">
    <property type="entry name" value="Aspartic_peptidase_AS"/>
</dbReference>
<dbReference type="SUPFAM" id="SSF50630">
    <property type="entry name" value="Acid proteases"/>
    <property type="match status" value="1"/>
</dbReference>
<dbReference type="PROSITE" id="PS51767">
    <property type="entry name" value="PEPTIDASE_A1"/>
    <property type="match status" value="1"/>
</dbReference>
<dbReference type="GO" id="GO:0006508">
    <property type="term" value="P:proteolysis"/>
    <property type="evidence" value="ECO:0007669"/>
    <property type="project" value="UniProtKB-KW"/>
</dbReference>
<evidence type="ECO:0000256" key="10">
    <source>
        <dbReference type="SAM" id="SignalP"/>
    </source>
</evidence>
<keyword evidence="2 8" id="KW-0645">Protease</keyword>
<dbReference type="Proteomes" id="UP000311919">
    <property type="component" value="Unassembled WGS sequence"/>
</dbReference>
<evidence type="ECO:0000256" key="4">
    <source>
        <dbReference type="ARBA" id="ARBA00022750"/>
    </source>
</evidence>
<feature type="transmembrane region" description="Helical" evidence="9">
    <location>
        <begin position="543"/>
        <end position="565"/>
    </location>
</feature>
<keyword evidence="4 8" id="KW-0064">Aspartyl protease</keyword>
<evidence type="ECO:0000256" key="3">
    <source>
        <dbReference type="ARBA" id="ARBA00022729"/>
    </source>
</evidence>
<keyword evidence="5 8" id="KW-0378">Hydrolase</keyword>
<dbReference type="Gene3D" id="2.40.70.10">
    <property type="entry name" value="Acid Proteases"/>
    <property type="match status" value="2"/>
</dbReference>
<evidence type="ECO:0000313" key="12">
    <source>
        <dbReference type="EMBL" id="TNN18930.1"/>
    </source>
</evidence>
<feature type="domain" description="Peptidase A1" evidence="11">
    <location>
        <begin position="57"/>
        <end position="471"/>
    </location>
</feature>
<keyword evidence="9" id="KW-1133">Transmembrane helix</keyword>
<evidence type="ECO:0000259" key="11">
    <source>
        <dbReference type="PROSITE" id="PS51767"/>
    </source>
</evidence>
<keyword evidence="6" id="KW-0865">Zymogen</keyword>
<evidence type="ECO:0000256" key="8">
    <source>
        <dbReference type="RuleBase" id="RU000454"/>
    </source>
</evidence>
<keyword evidence="13" id="KW-1185">Reference proteome</keyword>
<keyword evidence="9" id="KW-0812">Transmembrane</keyword>
<dbReference type="OrthoDB" id="2747330at2759"/>
<evidence type="ECO:0000256" key="5">
    <source>
        <dbReference type="ARBA" id="ARBA00022801"/>
    </source>
</evidence>
<feature type="chain" id="PRO_5021281128" evidence="10">
    <location>
        <begin position="20"/>
        <end position="571"/>
    </location>
</feature>
<gene>
    <name evidence="12" type="ORF">EWB00_009699</name>
</gene>
<reference evidence="12 13" key="1">
    <citation type="submission" date="2019-03" db="EMBL/GenBank/DDBJ databases">
        <title>An improved genome assembly of the fluke Schistosoma japonicum.</title>
        <authorList>
            <person name="Hu W."/>
            <person name="Luo F."/>
            <person name="Yin M."/>
            <person name="Mo X."/>
            <person name="Sun C."/>
            <person name="Wu Q."/>
            <person name="Zhu B."/>
            <person name="Xiang M."/>
            <person name="Wang J."/>
            <person name="Wang Y."/>
            <person name="Zhang T."/>
            <person name="Xu B."/>
            <person name="Zheng H."/>
            <person name="Feng Z."/>
        </authorList>
    </citation>
    <scope>NUCLEOTIDE SEQUENCE [LARGE SCALE GENOMIC DNA]</scope>
    <source>
        <strain evidence="12">HuSjv2</strain>
        <tissue evidence="12">Worms</tissue>
    </source>
</reference>
<dbReference type="InterPro" id="IPR033121">
    <property type="entry name" value="PEPTIDASE_A1"/>
</dbReference>
<accession>A0A4Z2DRY3</accession>
<dbReference type="GO" id="GO:0004190">
    <property type="term" value="F:aspartic-type endopeptidase activity"/>
    <property type="evidence" value="ECO:0007669"/>
    <property type="project" value="UniProtKB-KW"/>
</dbReference>
<dbReference type="PANTHER" id="PTHR47965:SF12">
    <property type="entry name" value="ASPARTIC PROTEINASE 3-RELATED"/>
    <property type="match status" value="1"/>
</dbReference>
<sequence>MKTLVRFIFMYELCYIVNCYETNVINNNIEISSTLLLSNSISSFLLYNLTGLPGQGYYMTVYIGTPSQKIQLLVDTGSSNLAIAGRNLTNIDNWFKFNESSTLKCNNHLSQFVRYLKGYWSGIYCQDQIDFTNKHDTDFNYFSIINNVIHDKLTISFGLIINSTKIFLQHTGSTWYGINGLAFPLLYIKPKSIKLFNKSIINKFIDWKIKSINQLFFNNNQLTYLDTLNSIWKIHKQFGLLLCGTTMFNNSELNLRKMSGKLIIGQTDLNLFWPSSSLSHFKPSIVYYTPIRKAWYYEIILADLLIDEQSLVDNCKELNVDKTIIDSGTTNIHLPLPIFQQLILIIIINYVKKNSFINEIAYKHSFWTNQNAYCLNTTNDNDETIKRFYESFPLIEFQLVSSVNSSNQILSLLFSSQQYMRYLGRIRRNHQSKDCFAFAIQPTHKYTILGSVFLEAYYTIFDQENMRIGFANSPCNSYTNNPSISNSKVNGLKYWNETFKSIKKQYQKNAYFVQTHIHKPLSPLDCAVYRLTRTEQLSYFRELYLMIICLSSLIYLFLIPLLILLKIKYID</sequence>
<feature type="active site" evidence="7">
    <location>
        <position position="326"/>
    </location>
</feature>
<comment type="similarity">
    <text evidence="1 8">Belongs to the peptidase A1 family.</text>
</comment>